<dbReference type="Gene3D" id="3.40.50.10390">
    <property type="entry name" value="Gingipain r, domain 1"/>
    <property type="match status" value="1"/>
</dbReference>
<evidence type="ECO:0000313" key="3">
    <source>
        <dbReference type="EMBL" id="HIT38560.1"/>
    </source>
</evidence>
<name>A0A9D1KCB2_9BACT</name>
<dbReference type="CDD" id="cd02258">
    <property type="entry name" value="Peptidase_C25_N"/>
    <property type="match status" value="1"/>
</dbReference>
<dbReference type="GO" id="GO:0008234">
    <property type="term" value="F:cysteine-type peptidase activity"/>
    <property type="evidence" value="ECO:0007669"/>
    <property type="project" value="InterPro"/>
</dbReference>
<proteinExistence type="predicted"/>
<feature type="domain" description="Gingipain" evidence="2">
    <location>
        <begin position="394"/>
        <end position="769"/>
    </location>
</feature>
<dbReference type="InterPro" id="IPR001769">
    <property type="entry name" value="Gingipain"/>
</dbReference>
<protein>
    <submittedName>
        <fullName evidence="3">Type IX secretion system sortase PorU</fullName>
    </submittedName>
</protein>
<gene>
    <name evidence="3" type="primary">porU</name>
    <name evidence="3" type="ORF">IAD06_00775</name>
</gene>
<dbReference type="SUPFAM" id="SSF52129">
    <property type="entry name" value="Caspase-like"/>
    <property type="match status" value="1"/>
</dbReference>
<keyword evidence="1" id="KW-0732">Signal</keyword>
<dbReference type="InterPro" id="IPR029031">
    <property type="entry name" value="Gingipain_N_sf"/>
</dbReference>
<comment type="caution">
    <text evidence="3">The sequence shown here is derived from an EMBL/GenBank/DDBJ whole genome shotgun (WGS) entry which is preliminary data.</text>
</comment>
<dbReference type="Pfam" id="PF01364">
    <property type="entry name" value="Peptidase_C25"/>
    <property type="match status" value="1"/>
</dbReference>
<dbReference type="AlphaFoldDB" id="A0A9D1KCB2"/>
<dbReference type="GO" id="GO:0006508">
    <property type="term" value="P:proteolysis"/>
    <property type="evidence" value="ECO:0007669"/>
    <property type="project" value="InterPro"/>
</dbReference>
<organism evidence="3 4">
    <name type="scientific">Candidatus Caccoplasma intestinavium</name>
    <dbReference type="NCBI Taxonomy" id="2840716"/>
    <lineage>
        <taxon>Bacteria</taxon>
        <taxon>Pseudomonadati</taxon>
        <taxon>Bacteroidota</taxon>
        <taxon>Bacteroidia</taxon>
        <taxon>Bacteroidales</taxon>
        <taxon>Bacteroidaceae</taxon>
        <taxon>Bacteroidaceae incertae sedis</taxon>
        <taxon>Candidatus Caccoplasma</taxon>
    </lineage>
</organism>
<evidence type="ECO:0000256" key="1">
    <source>
        <dbReference type="ARBA" id="ARBA00022729"/>
    </source>
</evidence>
<sequence>MRKYIVFFIALVLLCGRYVSVAAQPSSRYTTSSVLSSGKWVKIQIDETGLYQLTYDELRECGFSDPSHVAVFGYGGAMLSEDFSTEYVDDLPQVPVLHTGNKLIFYGQGVLSWSVQNGLFVRSRNPYSMYGYYFLTQLDTAPLSPESVASSTLSPSLAVTTFHDRVLHEVEAVSPGRMGRNFYGENFLYTTVRNFSFDIPGITTTPVTAQMRFLAKSTSASSSVSMQINGGETKSATIAPILDSDGQTYKCGVEASIQTTFVRNPENADVVKISFSGNGATAAYLDYILLNMERELRFYDGQVAFRHRSAATRRLRYDIDVSGAVSPQVWDVTVPYAPQSIDAELSGGKLSFVSPQASLREYVAFDAAATFLSPIVVGPVSNQNLHALSRADLVIVSPPLFMDEAKRLGEFHVEHDSLSYLVVQPAHIYNEFSSGTPDATAIRRFMKMFYDRANGDESLRPRYLLLFGDGSYDNRRVTEEWASYDYPFLITFQGDESVDEKDNFVTDDYFGFLHDDEGADLYRATLDIGIGRFPVRTKTEAAAMVDKLIAYATNTDYGYWKNDICLVADDGNSGEHMAQSETLANILETKNPEFFVHKLYIDAYNRVSAATGATYPDAKSQMLNLLKRDGLMVINYVGHGSTKGWTAEKVLEWSDISNMYVSRLPLWITATCDFSRFDDRSNSGGEELFLNTQGGGIALISTTRVVYIHANGYINKAIVAHLFDRDDDGQVVRLGDVLRLGKNSVASNANDVLMNKLNYILLGDPALRLNSPSYKMAVTEINDTLLSEVEADSLLLKARSWVTVKGEIRSHDDAKLPDFNGLVYPRLYDSEREVVTGGNGNDNGAIIPYTFYSRDNLLYTGRDSVRNGEFEFTFKMPRELNYSNESGLFNLYACDDRGREAQGMNDHFIVGGMDNEVEEDVDGPQIQYMYLNSSDFEDGDKVNETPLFIARVEDPSGINISGIGLGHDMTVC</sequence>
<evidence type="ECO:0000259" key="2">
    <source>
        <dbReference type="Pfam" id="PF01364"/>
    </source>
</evidence>
<reference evidence="3" key="1">
    <citation type="submission" date="2020-10" db="EMBL/GenBank/DDBJ databases">
        <authorList>
            <person name="Gilroy R."/>
        </authorList>
    </citation>
    <scope>NUCLEOTIDE SEQUENCE</scope>
    <source>
        <strain evidence="3">21143</strain>
    </source>
</reference>
<dbReference type="Proteomes" id="UP000886722">
    <property type="component" value="Unassembled WGS sequence"/>
</dbReference>
<evidence type="ECO:0000313" key="4">
    <source>
        <dbReference type="Proteomes" id="UP000886722"/>
    </source>
</evidence>
<dbReference type="NCBIfam" id="NF033707">
    <property type="entry name" value="T9SS_sortase"/>
    <property type="match status" value="1"/>
</dbReference>
<accession>A0A9D1KCB2</accession>
<dbReference type="Gene3D" id="3.40.50.1460">
    <property type="match status" value="1"/>
</dbReference>
<dbReference type="InterPro" id="IPR029030">
    <property type="entry name" value="Caspase-like_dom_sf"/>
</dbReference>
<dbReference type="EMBL" id="DVKT01000006">
    <property type="protein sequence ID" value="HIT38560.1"/>
    <property type="molecule type" value="Genomic_DNA"/>
</dbReference>
<feature type="non-terminal residue" evidence="3">
    <location>
        <position position="972"/>
    </location>
</feature>
<reference evidence="3" key="2">
    <citation type="journal article" date="2021" name="PeerJ">
        <title>Extensive microbial diversity within the chicken gut microbiome revealed by metagenomics and culture.</title>
        <authorList>
            <person name="Gilroy R."/>
            <person name="Ravi A."/>
            <person name="Getino M."/>
            <person name="Pursley I."/>
            <person name="Horton D.L."/>
            <person name="Alikhan N.F."/>
            <person name="Baker D."/>
            <person name="Gharbi K."/>
            <person name="Hall N."/>
            <person name="Watson M."/>
            <person name="Adriaenssens E.M."/>
            <person name="Foster-Nyarko E."/>
            <person name="Jarju S."/>
            <person name="Secka A."/>
            <person name="Antonio M."/>
            <person name="Oren A."/>
            <person name="Chaudhuri R.R."/>
            <person name="La Ragione R."/>
            <person name="Hildebrand F."/>
            <person name="Pallen M.J."/>
        </authorList>
    </citation>
    <scope>NUCLEOTIDE SEQUENCE</scope>
    <source>
        <strain evidence="3">21143</strain>
    </source>
</reference>